<dbReference type="Proteomes" id="UP001595828">
    <property type="component" value="Unassembled WGS sequence"/>
</dbReference>
<dbReference type="RefSeq" id="WP_379539451.1">
    <property type="nucleotide sequence ID" value="NZ_JBHSDR010000006.1"/>
</dbReference>
<proteinExistence type="predicted"/>
<reference evidence="2" key="1">
    <citation type="journal article" date="2019" name="Int. J. Syst. Evol. Microbiol.">
        <title>The Global Catalogue of Microorganisms (GCM) 10K type strain sequencing project: providing services to taxonomists for standard genome sequencing and annotation.</title>
        <authorList>
            <consortium name="The Broad Institute Genomics Platform"/>
            <consortium name="The Broad Institute Genome Sequencing Center for Infectious Disease"/>
            <person name="Wu L."/>
            <person name="Ma J."/>
        </authorList>
    </citation>
    <scope>NUCLEOTIDE SEQUENCE [LARGE SCALE GENOMIC DNA]</scope>
    <source>
        <strain evidence="2">CGMCC 1.12989</strain>
    </source>
</reference>
<sequence length="330" mass="36173">MTEAARPRPIVHIGYHKTATTWLQKAIFPAATSHAWVPRATTQKALLSPPGMHFDADAARAVLGMADQALPVVLSEENLSGYPHNGGLHGLIGPEMARRIHAALPDARIVVFIRNQPDIVRSTYAQYVSGGGTWGLSRYLHTHSRVRGALTRAYKAPAFEFEHFEFDRLITIYDELFGADRVHVFAYEALRDRDAILARLRTEVGLTLPEDFAPAASANRSFGPASLLALRFVNLFTRQSVVNKSWLIDLPGGQGIRHGAKWVLGHLPGSSARGHRLPDAVHRRVVEHYAASNRRLAAMLDATGRGLPLAELGYPLETGQVEAGTVRNPA</sequence>
<dbReference type="Gene3D" id="3.40.50.300">
    <property type="entry name" value="P-loop containing nucleotide triphosphate hydrolases"/>
    <property type="match status" value="1"/>
</dbReference>
<gene>
    <name evidence="1" type="ORF">ACFO0A_13125</name>
</gene>
<organism evidence="1 2">
    <name type="scientific">Novosphingobium tardum</name>
    <dbReference type="NCBI Taxonomy" id="1538021"/>
    <lineage>
        <taxon>Bacteria</taxon>
        <taxon>Pseudomonadati</taxon>
        <taxon>Pseudomonadota</taxon>
        <taxon>Alphaproteobacteria</taxon>
        <taxon>Sphingomonadales</taxon>
        <taxon>Sphingomonadaceae</taxon>
        <taxon>Novosphingobium</taxon>
    </lineage>
</organism>
<evidence type="ECO:0000313" key="1">
    <source>
        <dbReference type="EMBL" id="MFC4295996.1"/>
    </source>
</evidence>
<name>A0ABV8RUR3_9SPHN</name>
<evidence type="ECO:0008006" key="3">
    <source>
        <dbReference type="Google" id="ProtNLM"/>
    </source>
</evidence>
<comment type="caution">
    <text evidence="1">The sequence shown here is derived from an EMBL/GenBank/DDBJ whole genome shotgun (WGS) entry which is preliminary data.</text>
</comment>
<evidence type="ECO:0000313" key="2">
    <source>
        <dbReference type="Proteomes" id="UP001595828"/>
    </source>
</evidence>
<dbReference type="InterPro" id="IPR027417">
    <property type="entry name" value="P-loop_NTPase"/>
</dbReference>
<dbReference type="SUPFAM" id="SSF52540">
    <property type="entry name" value="P-loop containing nucleoside triphosphate hydrolases"/>
    <property type="match status" value="1"/>
</dbReference>
<accession>A0ABV8RUR3</accession>
<protein>
    <recommendedName>
        <fullName evidence="3">Sulfotransferase domain-containing protein</fullName>
    </recommendedName>
</protein>
<keyword evidence="2" id="KW-1185">Reference proteome</keyword>
<dbReference type="EMBL" id="JBHSDR010000006">
    <property type="protein sequence ID" value="MFC4295996.1"/>
    <property type="molecule type" value="Genomic_DNA"/>
</dbReference>